<dbReference type="AlphaFoldDB" id="A6JDX2"/>
<sequence>MGSVELYLISLAFMMRISRPTMFWTRLCTLTCEFSKIYGFYDFHSGGVHIYLFKAIPPMTLPPSALSGPYVPVPLAVLTPDKRNSCSDFTGISCRVNGSCCVTLSPRPPRPVRR</sequence>
<organism evidence="1 2">
    <name type="scientific">Rattus norvegicus</name>
    <name type="common">Rat</name>
    <dbReference type="NCBI Taxonomy" id="10116"/>
    <lineage>
        <taxon>Eukaryota</taxon>
        <taxon>Metazoa</taxon>
        <taxon>Chordata</taxon>
        <taxon>Craniata</taxon>
        <taxon>Vertebrata</taxon>
        <taxon>Euteleostomi</taxon>
        <taxon>Mammalia</taxon>
        <taxon>Eutheria</taxon>
        <taxon>Euarchontoglires</taxon>
        <taxon>Glires</taxon>
        <taxon>Rodentia</taxon>
        <taxon>Myomorpha</taxon>
        <taxon>Muroidea</taxon>
        <taxon>Muridae</taxon>
        <taxon>Murinae</taxon>
        <taxon>Rattus</taxon>
    </lineage>
</organism>
<proteinExistence type="predicted"/>
<name>A6JDX2_RAT</name>
<accession>A6JDX2</accession>
<reference evidence="2" key="1">
    <citation type="submission" date="2005-09" db="EMBL/GenBank/DDBJ databases">
        <authorList>
            <person name="Mural R.J."/>
            <person name="Li P.W."/>
            <person name="Adams M.D."/>
            <person name="Amanatides P.G."/>
            <person name="Baden-Tillson H."/>
            <person name="Barnstead M."/>
            <person name="Chin S.H."/>
            <person name="Dew I."/>
            <person name="Evans C.A."/>
            <person name="Ferriera S."/>
            <person name="Flanigan M."/>
            <person name="Fosler C."/>
            <person name="Glodek A."/>
            <person name="Gu Z."/>
            <person name="Holt R.A."/>
            <person name="Jennings D."/>
            <person name="Kraft C.L."/>
            <person name="Lu F."/>
            <person name="Nguyen T."/>
            <person name="Nusskern D.R."/>
            <person name="Pfannkoch C.M."/>
            <person name="Sitter C."/>
            <person name="Sutton G.G."/>
            <person name="Venter J.C."/>
            <person name="Wang Z."/>
            <person name="Woodage T."/>
            <person name="Zheng X.H."/>
            <person name="Zhong F."/>
        </authorList>
    </citation>
    <scope>NUCLEOTIDE SEQUENCE [LARGE SCALE GENOMIC DNA]</scope>
    <source>
        <strain>BN</strain>
        <strain evidence="2">Sprague-Dawley</strain>
    </source>
</reference>
<evidence type="ECO:0000313" key="1">
    <source>
        <dbReference type="EMBL" id="EDL81516.1"/>
    </source>
</evidence>
<dbReference type="Proteomes" id="UP000234681">
    <property type="component" value="Chromosome 6"/>
</dbReference>
<protein>
    <submittedName>
        <fullName evidence="1">Similar to CG15929-PA (Predicted), isoform CRA_c</fullName>
    </submittedName>
</protein>
<dbReference type="EMBL" id="CH473982">
    <property type="protein sequence ID" value="EDL81516.1"/>
    <property type="molecule type" value="Genomic_DNA"/>
</dbReference>
<evidence type="ECO:0000313" key="2">
    <source>
        <dbReference type="Proteomes" id="UP000234681"/>
    </source>
</evidence>
<gene>
    <name evidence="1" type="primary">RGD1306798_predicted</name>
    <name evidence="1" type="ORF">rCG_20749</name>
</gene>